<dbReference type="Proteomes" id="UP000216725">
    <property type="component" value="Unassembled WGS sequence"/>
</dbReference>
<dbReference type="OrthoDB" id="9803027at2"/>
<dbReference type="Gene3D" id="3.20.20.140">
    <property type="entry name" value="Metal-dependent hydrolases"/>
    <property type="match status" value="1"/>
</dbReference>
<comment type="cofactor">
    <cofactor evidence="1">
        <name>Zn(2+)</name>
        <dbReference type="ChEBI" id="CHEBI:29105"/>
    </cofactor>
</comment>
<evidence type="ECO:0000256" key="4">
    <source>
        <dbReference type="ARBA" id="ARBA00022723"/>
    </source>
</evidence>
<dbReference type="Pfam" id="PF01979">
    <property type="entry name" value="Amidohydro_1"/>
    <property type="match status" value="1"/>
</dbReference>
<comment type="similarity">
    <text evidence="3">Belongs to the metallo-dependent hydrolases superfamily. DHOase family. Class I DHOase subfamily.</text>
</comment>
<dbReference type="GO" id="GO:0004151">
    <property type="term" value="F:dihydroorotase activity"/>
    <property type="evidence" value="ECO:0007669"/>
    <property type="project" value="InterPro"/>
</dbReference>
<evidence type="ECO:0000313" key="9">
    <source>
        <dbReference type="Proteomes" id="UP000216725"/>
    </source>
</evidence>
<dbReference type="EMBL" id="MWWR01000008">
    <property type="protein sequence ID" value="OZG51516.1"/>
    <property type="molecule type" value="Genomic_DNA"/>
</dbReference>
<comment type="caution">
    <text evidence="8">The sequence shown here is derived from an EMBL/GenBank/DDBJ whole genome shotgun (WGS) entry which is preliminary data.</text>
</comment>
<dbReference type="GO" id="GO:0006145">
    <property type="term" value="P:purine nucleobase catabolic process"/>
    <property type="evidence" value="ECO:0007669"/>
    <property type="project" value="TreeGrafter"/>
</dbReference>
<keyword evidence="6" id="KW-0665">Pyrimidine biosynthesis</keyword>
<keyword evidence="5" id="KW-0378">Hydrolase</keyword>
<accession>A0A261EXX4</accession>
<evidence type="ECO:0000259" key="7">
    <source>
        <dbReference type="Pfam" id="PF01979"/>
    </source>
</evidence>
<keyword evidence="9" id="KW-1185">Reference proteome</keyword>
<name>A0A261EXX4_9BIFI</name>
<evidence type="ECO:0000256" key="1">
    <source>
        <dbReference type="ARBA" id="ARBA00001947"/>
    </source>
</evidence>
<protein>
    <submittedName>
        <fullName evidence="8">Dihydroorotase</fullName>
    </submittedName>
</protein>
<dbReference type="GO" id="GO:0004038">
    <property type="term" value="F:allantoinase activity"/>
    <property type="evidence" value="ECO:0007669"/>
    <property type="project" value="TreeGrafter"/>
</dbReference>
<dbReference type="RefSeq" id="WP_094660960.1">
    <property type="nucleotide sequence ID" value="NZ_MWWR01000008.1"/>
</dbReference>
<evidence type="ECO:0000256" key="6">
    <source>
        <dbReference type="ARBA" id="ARBA00022975"/>
    </source>
</evidence>
<evidence type="ECO:0000313" key="8">
    <source>
        <dbReference type="EMBL" id="OZG51516.1"/>
    </source>
</evidence>
<feature type="domain" description="Amidohydrolase-related" evidence="7">
    <location>
        <begin position="56"/>
        <end position="391"/>
    </location>
</feature>
<keyword evidence="4" id="KW-0479">Metal-binding</keyword>
<dbReference type="InterPro" id="IPR002195">
    <property type="entry name" value="Dihydroorotase_CS"/>
</dbReference>
<dbReference type="PROSITE" id="PS00482">
    <property type="entry name" value="DIHYDROOROTASE_1"/>
    <property type="match status" value="1"/>
</dbReference>
<comment type="function">
    <text evidence="2">Catalyzes the reversible cyclization of carbamoyl aspartate to dihydroorotate.</text>
</comment>
<dbReference type="PANTHER" id="PTHR43668:SF2">
    <property type="entry name" value="ALLANTOINASE"/>
    <property type="match status" value="1"/>
</dbReference>
<dbReference type="GO" id="GO:0006221">
    <property type="term" value="P:pyrimidine nucleotide biosynthetic process"/>
    <property type="evidence" value="ECO:0007669"/>
    <property type="project" value="UniProtKB-KW"/>
</dbReference>
<dbReference type="AlphaFoldDB" id="A0A261EXX4"/>
<dbReference type="PROSITE" id="PS00483">
    <property type="entry name" value="DIHYDROOROTASE_2"/>
    <property type="match status" value="1"/>
</dbReference>
<dbReference type="Gene3D" id="2.30.40.10">
    <property type="entry name" value="Urease, subunit C, domain 1"/>
    <property type="match status" value="1"/>
</dbReference>
<dbReference type="SUPFAM" id="SSF51556">
    <property type="entry name" value="Metallo-dependent hydrolases"/>
    <property type="match status" value="1"/>
</dbReference>
<organism evidence="8 9">
    <name type="scientific">Pseudoscardovia radai</name>
    <dbReference type="NCBI Taxonomy" id="987066"/>
    <lineage>
        <taxon>Bacteria</taxon>
        <taxon>Bacillati</taxon>
        <taxon>Actinomycetota</taxon>
        <taxon>Actinomycetes</taxon>
        <taxon>Bifidobacteriales</taxon>
        <taxon>Bifidobacteriaceae</taxon>
        <taxon>Pseudoscardovia</taxon>
    </lineage>
</organism>
<sequence>MTAAVVKLLGVQLWETGQTVDAIVPVCPGRLMDDDGAVAGAPDGSAVVVDARGMVLAPGLHDPHVHFRDPGQLAKETMVTGSAAAAAGGYTTVLIMPNTVPALDGAAVAPSDTADIEAMHGRWSSLDYLENYEADNGVQLPVRYALCAAASTGRDGAQASKYADWQHGLQGFGFRHPVIALSDDGAAVPADILDEVAANCLKAGVPFIDHCEHHESGVMTEGETSRRLGLPGIPASTETAIIERDIDLARRTGCHVHLQHVSCAASFDLIRAAKAEGLPVTCETAPHYIALNDTAVERLGTMAKMNPPLRSEEDRQATLRAIADGTVDMIATDHAPHTAEEKALGMLKAPNGIIGLETAYGVCRTVLVEGGWIDDDRLIELMSVAPARLLGSAEPSADSLLAPLADEAGERVHDAPAGPGSAGADAAVADGADAADGREPLHARRDLLDLAAVAHTGVTTSDFLSADDTATPLDFTLLDPHAEWTVDPERFHSKARNTPFAGMELTGRPMATVIGSRIVFTRIPASRIIDGAATTDGSLPDAIAHSVVAHSRDDGAAA</sequence>
<gene>
    <name evidence="8" type="ORF">PSRA_1151</name>
</gene>
<dbReference type="SUPFAM" id="SSF51338">
    <property type="entry name" value="Composite domain of metallo-dependent hydrolases"/>
    <property type="match status" value="1"/>
</dbReference>
<evidence type="ECO:0000256" key="3">
    <source>
        <dbReference type="ARBA" id="ARBA00010286"/>
    </source>
</evidence>
<dbReference type="CDD" id="cd01317">
    <property type="entry name" value="DHOase_IIa"/>
    <property type="match status" value="1"/>
</dbReference>
<dbReference type="InterPro" id="IPR032466">
    <property type="entry name" value="Metal_Hydrolase"/>
</dbReference>
<dbReference type="InterPro" id="IPR011059">
    <property type="entry name" value="Metal-dep_hydrolase_composite"/>
</dbReference>
<dbReference type="GO" id="GO:0005737">
    <property type="term" value="C:cytoplasm"/>
    <property type="evidence" value="ECO:0007669"/>
    <property type="project" value="TreeGrafter"/>
</dbReference>
<dbReference type="InterPro" id="IPR004722">
    <property type="entry name" value="DHOase"/>
</dbReference>
<dbReference type="PANTHER" id="PTHR43668">
    <property type="entry name" value="ALLANTOINASE"/>
    <property type="match status" value="1"/>
</dbReference>
<proteinExistence type="inferred from homology"/>
<dbReference type="InterPro" id="IPR006680">
    <property type="entry name" value="Amidohydro-rel"/>
</dbReference>
<evidence type="ECO:0000256" key="5">
    <source>
        <dbReference type="ARBA" id="ARBA00022801"/>
    </source>
</evidence>
<dbReference type="GO" id="GO:0046872">
    <property type="term" value="F:metal ion binding"/>
    <property type="evidence" value="ECO:0007669"/>
    <property type="project" value="UniProtKB-KW"/>
</dbReference>
<dbReference type="InterPro" id="IPR050138">
    <property type="entry name" value="DHOase/Allantoinase_Hydrolase"/>
</dbReference>
<reference evidence="8 9" key="1">
    <citation type="journal article" date="2017" name="BMC Genomics">
        <title>Comparative genomic and phylogenomic analyses of the Bifidobacteriaceae family.</title>
        <authorList>
            <person name="Lugli G.A."/>
            <person name="Milani C."/>
            <person name="Turroni F."/>
            <person name="Duranti S."/>
            <person name="Mancabelli L."/>
            <person name="Mangifesta M."/>
            <person name="Ferrario C."/>
            <person name="Modesto M."/>
            <person name="Mattarelli P."/>
            <person name="Jiri K."/>
            <person name="van Sinderen D."/>
            <person name="Ventura M."/>
        </authorList>
    </citation>
    <scope>NUCLEOTIDE SEQUENCE [LARGE SCALE GENOMIC DNA]</scope>
    <source>
        <strain evidence="8 9">DSM 24742</strain>
    </source>
</reference>
<evidence type="ECO:0000256" key="2">
    <source>
        <dbReference type="ARBA" id="ARBA00002368"/>
    </source>
</evidence>